<proteinExistence type="predicted"/>
<gene>
    <name evidence="1" type="ORF">CTI12_AA395430</name>
</gene>
<dbReference type="Proteomes" id="UP000245207">
    <property type="component" value="Unassembled WGS sequence"/>
</dbReference>
<organism evidence="1 2">
    <name type="scientific">Artemisia annua</name>
    <name type="common">Sweet wormwood</name>
    <dbReference type="NCBI Taxonomy" id="35608"/>
    <lineage>
        <taxon>Eukaryota</taxon>
        <taxon>Viridiplantae</taxon>
        <taxon>Streptophyta</taxon>
        <taxon>Embryophyta</taxon>
        <taxon>Tracheophyta</taxon>
        <taxon>Spermatophyta</taxon>
        <taxon>Magnoliopsida</taxon>
        <taxon>eudicotyledons</taxon>
        <taxon>Gunneridae</taxon>
        <taxon>Pentapetalae</taxon>
        <taxon>asterids</taxon>
        <taxon>campanulids</taxon>
        <taxon>Asterales</taxon>
        <taxon>Asteraceae</taxon>
        <taxon>Asteroideae</taxon>
        <taxon>Anthemideae</taxon>
        <taxon>Artemisiinae</taxon>
        <taxon>Artemisia</taxon>
    </lineage>
</organism>
<dbReference type="EMBL" id="PKPP01005756">
    <property type="protein sequence ID" value="PWA58950.1"/>
    <property type="molecule type" value="Genomic_DNA"/>
</dbReference>
<evidence type="ECO:0000313" key="1">
    <source>
        <dbReference type="EMBL" id="PWA58950.1"/>
    </source>
</evidence>
<accession>A0A2U1MCG4</accession>
<sequence length="124" mass="13692">MTLKQHFGKKIMELEYEKRSVQASLYLEIQSSPTSIATSNAKTTFHSVSRNGHLRLAKDPYEQPPAISPRNARKQQTALHKAAYGHNLDSVCVDEGIDGLAEFFGVVKALGAHSDFIGLMHAHC</sequence>
<name>A0A2U1MCG4_ARTAN</name>
<dbReference type="AlphaFoldDB" id="A0A2U1MCG4"/>
<evidence type="ECO:0000313" key="2">
    <source>
        <dbReference type="Proteomes" id="UP000245207"/>
    </source>
</evidence>
<protein>
    <submittedName>
        <fullName evidence="1">Uncharacterized protein</fullName>
    </submittedName>
</protein>
<comment type="caution">
    <text evidence="1">The sequence shown here is derived from an EMBL/GenBank/DDBJ whole genome shotgun (WGS) entry which is preliminary data.</text>
</comment>
<dbReference type="STRING" id="35608.A0A2U1MCG4"/>
<keyword evidence="2" id="KW-1185">Reference proteome</keyword>
<reference evidence="1 2" key="1">
    <citation type="journal article" date="2018" name="Mol. Plant">
        <title>The genome of Artemisia annua provides insight into the evolution of Asteraceae family and artemisinin biosynthesis.</title>
        <authorList>
            <person name="Shen Q."/>
            <person name="Zhang L."/>
            <person name="Liao Z."/>
            <person name="Wang S."/>
            <person name="Yan T."/>
            <person name="Shi P."/>
            <person name="Liu M."/>
            <person name="Fu X."/>
            <person name="Pan Q."/>
            <person name="Wang Y."/>
            <person name="Lv Z."/>
            <person name="Lu X."/>
            <person name="Zhang F."/>
            <person name="Jiang W."/>
            <person name="Ma Y."/>
            <person name="Chen M."/>
            <person name="Hao X."/>
            <person name="Li L."/>
            <person name="Tang Y."/>
            <person name="Lv G."/>
            <person name="Zhou Y."/>
            <person name="Sun X."/>
            <person name="Brodelius P.E."/>
            <person name="Rose J.K.C."/>
            <person name="Tang K."/>
        </authorList>
    </citation>
    <scope>NUCLEOTIDE SEQUENCE [LARGE SCALE GENOMIC DNA]</scope>
    <source>
        <strain evidence="2">cv. Huhao1</strain>
        <tissue evidence="1">Leaf</tissue>
    </source>
</reference>